<dbReference type="eggNOG" id="KOG1211">
    <property type="taxonomic scope" value="Eukaryota"/>
</dbReference>
<dbReference type="AlphaFoldDB" id="E4ZK23"/>
<dbReference type="HOGENOM" id="CLU_020129_1_0_1"/>
<dbReference type="InParanoid" id="E4ZK23"/>
<dbReference type="PANTHER" id="PTHR46310">
    <property type="entry name" value="AMIDASE 1"/>
    <property type="match status" value="1"/>
</dbReference>
<dbReference type="Pfam" id="PF01425">
    <property type="entry name" value="Amidase"/>
    <property type="match status" value="1"/>
</dbReference>
<dbReference type="InterPro" id="IPR023631">
    <property type="entry name" value="Amidase_dom"/>
</dbReference>
<dbReference type="OMA" id="GNRAWYW"/>
<name>E4ZK23_LEPMJ</name>
<dbReference type="SUPFAM" id="SSF75304">
    <property type="entry name" value="Amidase signature (AS) enzymes"/>
    <property type="match status" value="1"/>
</dbReference>
<protein>
    <recommendedName>
        <fullName evidence="1">Amidase domain-containing protein</fullName>
    </recommendedName>
</protein>
<evidence type="ECO:0000313" key="2">
    <source>
        <dbReference type="EMBL" id="CBX91618.1"/>
    </source>
</evidence>
<accession>E4ZK23</accession>
<keyword evidence="3" id="KW-1185">Reference proteome</keyword>
<dbReference type="Proteomes" id="UP000002668">
    <property type="component" value="Genome"/>
</dbReference>
<dbReference type="STRING" id="985895.E4ZK23"/>
<dbReference type="OrthoDB" id="5423360at2759"/>
<dbReference type="InterPro" id="IPR036928">
    <property type="entry name" value="AS_sf"/>
</dbReference>
<dbReference type="EMBL" id="FP929072">
    <property type="protein sequence ID" value="CBX91618.1"/>
    <property type="molecule type" value="Genomic_DNA"/>
</dbReference>
<sequence>MDCDFCLRQAHRTSSISGALDHEFTHWRKGGKRNPSDWISYLSFADPRATPLQPRDKTGPSVLDFTNPRPRTFSTFLIAIVDHAVDGFVSPLKYEVRLFPAFPSRYQAGKMGFFRLLAIATLVTSCVQAAVSTTGFTVTLGDIDYFLPPKPVASITGCNEIEALFNDAMFVPITVASNETQVASYGEKDDVWQEGFLEAMFIQGDSKPFDSSSTILSGTASRELPSGPYFMTAAGHVYEAWRLFPDVQGAFTESVTANGDGSYSVLPAGVQGQNQAIAVPSRLYFTKTIERPLAGVRIGIKDIYDINGLRTSNGNRAWYWLYPPANNTAPPVQNLIDAGAIIIGKMITSQFANGETATADWVDYHAAFNPRGDGYQDTSSSSSGGGAGTAAYPWLDVSLGSDTGGSVRGPSQVQGLYGNRPSHGLVSLEYTMPLSPVFDTPGLLARNPILWKDAAQAMYGVNMTVTKTYPTSIKTLAWPTTASDAATELLVDFLGNVTNFLSANFTAFNVTESFSTDNPHLSNLDTLMNLTYAILITKQQVELVREPFYVDYAQRHDGRLPFVNPVPLARWAWGDNQTNTIDEAVSNKTIFMNWANETFLAPSAETCSQSLVMYGTAGRTLYRNTYLSPPGVPFGWSNSRISIMAEVPDFVVPIGEAPYNSSITGHVEYLPISANFLAAKGCDGMLFSLIEDLYEAEILKESLVGRSGLTGGDILLRRELLEY</sequence>
<dbReference type="VEuPathDB" id="FungiDB:LEMA_P071260.1"/>
<reference evidence="3" key="1">
    <citation type="journal article" date="2011" name="Nat. Commun.">
        <title>Effector diversification within compartments of the Leptosphaeria maculans genome affected by Repeat-Induced Point mutations.</title>
        <authorList>
            <person name="Rouxel T."/>
            <person name="Grandaubert J."/>
            <person name="Hane J.K."/>
            <person name="Hoede C."/>
            <person name="van de Wouw A.P."/>
            <person name="Couloux A."/>
            <person name="Dominguez V."/>
            <person name="Anthouard V."/>
            <person name="Bally P."/>
            <person name="Bourras S."/>
            <person name="Cozijnsen A.J."/>
            <person name="Ciuffetti L.M."/>
            <person name="Degrave A."/>
            <person name="Dilmaghani A."/>
            <person name="Duret L."/>
            <person name="Fudal I."/>
            <person name="Goodwin S.B."/>
            <person name="Gout L."/>
            <person name="Glaser N."/>
            <person name="Linglin J."/>
            <person name="Kema G.H.J."/>
            <person name="Lapalu N."/>
            <person name="Lawrence C.B."/>
            <person name="May K."/>
            <person name="Meyer M."/>
            <person name="Ollivier B."/>
            <person name="Poulain J."/>
            <person name="Schoch C.L."/>
            <person name="Simon A."/>
            <person name="Spatafora J.W."/>
            <person name="Stachowiak A."/>
            <person name="Turgeon B.G."/>
            <person name="Tyler B.M."/>
            <person name="Vincent D."/>
            <person name="Weissenbach J."/>
            <person name="Amselem J."/>
            <person name="Quesneville H."/>
            <person name="Oliver R.P."/>
            <person name="Wincker P."/>
            <person name="Balesdent M.-H."/>
            <person name="Howlett B.J."/>
        </authorList>
    </citation>
    <scope>NUCLEOTIDE SEQUENCE [LARGE SCALE GENOMIC DNA]</scope>
    <source>
        <strain evidence="3">JN3 / isolate v23.1.3 / race Av1-4-5-6-7-8</strain>
    </source>
</reference>
<dbReference type="Gene3D" id="3.90.1300.10">
    <property type="entry name" value="Amidase signature (AS) domain"/>
    <property type="match status" value="1"/>
</dbReference>
<dbReference type="GeneID" id="13287928"/>
<organism evidence="3">
    <name type="scientific">Leptosphaeria maculans (strain JN3 / isolate v23.1.3 / race Av1-4-5-6-7-8)</name>
    <name type="common">Blackleg fungus</name>
    <name type="synonym">Phoma lingam</name>
    <dbReference type="NCBI Taxonomy" id="985895"/>
    <lineage>
        <taxon>Eukaryota</taxon>
        <taxon>Fungi</taxon>
        <taxon>Dikarya</taxon>
        <taxon>Ascomycota</taxon>
        <taxon>Pezizomycotina</taxon>
        <taxon>Dothideomycetes</taxon>
        <taxon>Pleosporomycetidae</taxon>
        <taxon>Pleosporales</taxon>
        <taxon>Pleosporineae</taxon>
        <taxon>Leptosphaeriaceae</taxon>
        <taxon>Plenodomus</taxon>
        <taxon>Plenodomus lingam/Leptosphaeria maculans species complex</taxon>
    </lineage>
</organism>
<dbReference type="PANTHER" id="PTHR46310:SF7">
    <property type="entry name" value="AMIDASE 1"/>
    <property type="match status" value="1"/>
</dbReference>
<evidence type="ECO:0000259" key="1">
    <source>
        <dbReference type="Pfam" id="PF01425"/>
    </source>
</evidence>
<feature type="domain" description="Amidase" evidence="1">
    <location>
        <begin position="287"/>
        <end position="447"/>
    </location>
</feature>
<evidence type="ECO:0000313" key="3">
    <source>
        <dbReference type="Proteomes" id="UP000002668"/>
    </source>
</evidence>
<proteinExistence type="predicted"/>
<gene>
    <name evidence="2" type="ORF">LEMA_P071260.1</name>
</gene>